<dbReference type="Proteomes" id="UP000515129">
    <property type="component" value="Chromosome 28"/>
</dbReference>
<reference evidence="9" key="1">
    <citation type="submission" date="2025-08" db="UniProtKB">
        <authorList>
            <consortium name="RefSeq"/>
        </authorList>
    </citation>
    <scope>IDENTIFICATION</scope>
    <source>
        <strain evidence="9">Wakin</strain>
        <tissue evidence="9">Muscle</tissue>
    </source>
</reference>
<feature type="compositionally biased region" description="Acidic residues" evidence="7">
    <location>
        <begin position="363"/>
        <end position="386"/>
    </location>
</feature>
<keyword evidence="8" id="KW-1185">Reference proteome</keyword>
<evidence type="ECO:0000313" key="9">
    <source>
        <dbReference type="RefSeq" id="XP_026063854.1"/>
    </source>
</evidence>
<dbReference type="OrthoDB" id="8951679at2759"/>
<evidence type="ECO:0000256" key="1">
    <source>
        <dbReference type="ARBA" id="ARBA00004345"/>
    </source>
</evidence>
<feature type="region of interest" description="Disordered" evidence="7">
    <location>
        <begin position="198"/>
        <end position="229"/>
    </location>
</feature>
<keyword evidence="6" id="KW-0175">Coiled coil</keyword>
<feature type="coiled-coil region" evidence="6">
    <location>
        <begin position="152"/>
        <end position="179"/>
    </location>
</feature>
<evidence type="ECO:0000256" key="2">
    <source>
        <dbReference type="ARBA" id="ARBA00004496"/>
    </source>
</evidence>
<sequence length="433" mass="48923">MADTDFKLERAVFAEVSDDDDEEVSLMPAATKLATVSNVFKSKRDDDDDDDDSEEEVDLVLGPGLDGGGSGEAQKSEAQATGMKVLALLDKIIGVVDQIQQTQTGLEAKQETMEKNMSSIQTELAKLAKSHVGTAGTVNKLLDKVRKVNINVKSVRTDLEKQAGQIKKLENNEHELLKRKNFKVLIFQDKVKPVKVSKKPVAAGEEGEQVLSEGAEEERGSEDEVEVEEIIEESRAERIKRSGLQKVDRLKMAFSKEQMEKTRQKTKENLEKTRLRTKENLEKTRQRTRENLEKTKMSLGKKMGKLGTKMTPNTERREKIRSSREKMKKSLKPDHPIYARSKSSTYRVPPFTFHVKKVREGEIEPTPEPEEEDEDEQVEQNEEVQEEGGLVSRVEEGELVSLDSPEMEALLEAADQSRLVFQETVRPREKASQ</sequence>
<feature type="compositionally biased region" description="Acidic residues" evidence="7">
    <location>
        <begin position="214"/>
        <end position="229"/>
    </location>
</feature>
<evidence type="ECO:0000256" key="3">
    <source>
        <dbReference type="ARBA" id="ARBA00008836"/>
    </source>
</evidence>
<gene>
    <name evidence="9" type="primary">cavin1a</name>
</gene>
<dbReference type="KEGG" id="caua:113046926"/>
<feature type="compositionally biased region" description="Low complexity" evidence="7">
    <location>
        <begin position="297"/>
        <end position="311"/>
    </location>
</feature>
<evidence type="ECO:0000256" key="4">
    <source>
        <dbReference type="ARBA" id="ARBA00022490"/>
    </source>
</evidence>
<proteinExistence type="inferred from homology"/>
<evidence type="ECO:0000256" key="7">
    <source>
        <dbReference type="SAM" id="MobiDB-lite"/>
    </source>
</evidence>
<keyword evidence="4" id="KW-0963">Cytoplasm</keyword>
<comment type="subcellular location">
    <subcellularLocation>
        <location evidence="2">Cytoplasm</location>
    </subcellularLocation>
    <subcellularLocation>
        <location evidence="1">Membrane</location>
        <location evidence="1">Caveola</location>
    </subcellularLocation>
</comment>
<evidence type="ECO:0000256" key="6">
    <source>
        <dbReference type="SAM" id="Coils"/>
    </source>
</evidence>
<feature type="region of interest" description="Disordered" evidence="7">
    <location>
        <begin position="357"/>
        <end position="408"/>
    </location>
</feature>
<feature type="region of interest" description="Disordered" evidence="7">
    <location>
        <begin position="255"/>
        <end position="345"/>
    </location>
</feature>
<dbReference type="CTD" id="557070"/>
<protein>
    <submittedName>
        <fullName evidence="9">Caveolae-associated protein 1</fullName>
    </submittedName>
</protein>
<dbReference type="GO" id="GO:0006361">
    <property type="term" value="P:transcription initiation at RNA polymerase I promoter"/>
    <property type="evidence" value="ECO:0007669"/>
    <property type="project" value="TreeGrafter"/>
</dbReference>
<accession>A0A6P6JVC2</accession>
<dbReference type="GO" id="GO:0005737">
    <property type="term" value="C:cytoplasm"/>
    <property type="evidence" value="ECO:0007669"/>
    <property type="project" value="UniProtKB-SubCell"/>
</dbReference>
<feature type="compositionally biased region" description="Basic and acidic residues" evidence="7">
    <location>
        <begin position="257"/>
        <end position="296"/>
    </location>
</feature>
<name>A0A6P6JVC2_CARAU</name>
<feature type="region of interest" description="Disordered" evidence="7">
    <location>
        <begin position="37"/>
        <end position="77"/>
    </location>
</feature>
<dbReference type="GO" id="GO:0042134">
    <property type="term" value="F:rRNA primary transcript binding"/>
    <property type="evidence" value="ECO:0007669"/>
    <property type="project" value="TreeGrafter"/>
</dbReference>
<dbReference type="AlphaFoldDB" id="A0A6P6JVC2"/>
<dbReference type="InterPro" id="IPR026752">
    <property type="entry name" value="Cavin_fam"/>
</dbReference>
<evidence type="ECO:0000256" key="5">
    <source>
        <dbReference type="ARBA" id="ARBA00023136"/>
    </source>
</evidence>
<dbReference type="GO" id="GO:0006363">
    <property type="term" value="P:termination of RNA polymerase I transcription"/>
    <property type="evidence" value="ECO:0007669"/>
    <property type="project" value="TreeGrafter"/>
</dbReference>
<dbReference type="Pfam" id="PF15237">
    <property type="entry name" value="PTRF_SDPR"/>
    <property type="match status" value="2"/>
</dbReference>
<dbReference type="RefSeq" id="XP_026063854.1">
    <property type="nucleotide sequence ID" value="XM_026208069.1"/>
</dbReference>
<keyword evidence="5" id="KW-0472">Membrane</keyword>
<evidence type="ECO:0000313" key="8">
    <source>
        <dbReference type="Proteomes" id="UP000515129"/>
    </source>
</evidence>
<feature type="compositionally biased region" description="Basic and acidic residues" evidence="7">
    <location>
        <begin position="314"/>
        <end position="325"/>
    </location>
</feature>
<dbReference type="PANTHER" id="PTHR15240:SF3">
    <property type="entry name" value="CAVEOLAE-ASSOCIATED PROTEIN 1"/>
    <property type="match status" value="1"/>
</dbReference>
<feature type="compositionally biased region" description="Acidic residues" evidence="7">
    <location>
        <begin position="46"/>
        <end position="58"/>
    </location>
</feature>
<comment type="similarity">
    <text evidence="3">Belongs to the CAVIN family.</text>
</comment>
<dbReference type="PANTHER" id="PTHR15240">
    <property type="entry name" value="CAVIN"/>
    <property type="match status" value="1"/>
</dbReference>
<organism evidence="8 9">
    <name type="scientific">Carassius auratus</name>
    <name type="common">Goldfish</name>
    <dbReference type="NCBI Taxonomy" id="7957"/>
    <lineage>
        <taxon>Eukaryota</taxon>
        <taxon>Metazoa</taxon>
        <taxon>Chordata</taxon>
        <taxon>Craniata</taxon>
        <taxon>Vertebrata</taxon>
        <taxon>Euteleostomi</taxon>
        <taxon>Actinopterygii</taxon>
        <taxon>Neopterygii</taxon>
        <taxon>Teleostei</taxon>
        <taxon>Ostariophysi</taxon>
        <taxon>Cypriniformes</taxon>
        <taxon>Cyprinidae</taxon>
        <taxon>Cyprininae</taxon>
        <taxon>Carassius</taxon>
    </lineage>
</organism>
<dbReference type="GO" id="GO:0005901">
    <property type="term" value="C:caveola"/>
    <property type="evidence" value="ECO:0007669"/>
    <property type="project" value="UniProtKB-SubCell"/>
</dbReference>